<gene>
    <name evidence="1" type="ORF">HPB47_014060</name>
</gene>
<sequence>MSLHRWVLSTSEQVEDEAFGRRSKASGPGLRATVLRTVSAPWLEHGLTGVGNVTMHGVFAKPQWHCPAFLAAPIGGRAADARRTPPDAQLHRLEAWSAFPEQVLACRGNVSEAVAVLERALKLEPESKVIQLELGRLSAKKQREDRAEKAMYRRMFGAQGTPRPQTPRPAQRWCAPSGAKGHGGLCMQGRSWSWLAGGLVAVAALGVAAYRHVAAA</sequence>
<protein>
    <submittedName>
        <fullName evidence="1">Uncharacterized protein</fullName>
    </submittedName>
</protein>
<evidence type="ECO:0000313" key="2">
    <source>
        <dbReference type="Proteomes" id="UP000805193"/>
    </source>
</evidence>
<dbReference type="EMBL" id="JABSTQ010002355">
    <property type="protein sequence ID" value="KAG0444197.1"/>
    <property type="molecule type" value="Genomic_DNA"/>
</dbReference>
<reference evidence="1 2" key="1">
    <citation type="journal article" date="2020" name="Cell">
        <title>Large-Scale Comparative Analyses of Tick Genomes Elucidate Their Genetic Diversity and Vector Capacities.</title>
        <authorList>
            <consortium name="Tick Genome and Microbiome Consortium (TIGMIC)"/>
            <person name="Jia N."/>
            <person name="Wang J."/>
            <person name="Shi W."/>
            <person name="Du L."/>
            <person name="Sun Y."/>
            <person name="Zhan W."/>
            <person name="Jiang J.F."/>
            <person name="Wang Q."/>
            <person name="Zhang B."/>
            <person name="Ji P."/>
            <person name="Bell-Sakyi L."/>
            <person name="Cui X.M."/>
            <person name="Yuan T.T."/>
            <person name="Jiang B.G."/>
            <person name="Yang W.F."/>
            <person name="Lam T.T."/>
            <person name="Chang Q.C."/>
            <person name="Ding S.J."/>
            <person name="Wang X.J."/>
            <person name="Zhu J.G."/>
            <person name="Ruan X.D."/>
            <person name="Zhao L."/>
            <person name="Wei J.T."/>
            <person name="Ye R.Z."/>
            <person name="Que T.C."/>
            <person name="Du C.H."/>
            <person name="Zhou Y.H."/>
            <person name="Cheng J.X."/>
            <person name="Dai P.F."/>
            <person name="Guo W.B."/>
            <person name="Han X.H."/>
            <person name="Huang E.J."/>
            <person name="Li L.F."/>
            <person name="Wei W."/>
            <person name="Gao Y.C."/>
            <person name="Liu J.Z."/>
            <person name="Shao H.Z."/>
            <person name="Wang X."/>
            <person name="Wang C.C."/>
            <person name="Yang T.C."/>
            <person name="Huo Q.B."/>
            <person name="Li W."/>
            <person name="Chen H.Y."/>
            <person name="Chen S.E."/>
            <person name="Zhou L.G."/>
            <person name="Ni X.B."/>
            <person name="Tian J.H."/>
            <person name="Sheng Y."/>
            <person name="Liu T."/>
            <person name="Pan Y.S."/>
            <person name="Xia L.Y."/>
            <person name="Li J."/>
            <person name="Zhao F."/>
            <person name="Cao W.C."/>
        </authorList>
    </citation>
    <scope>NUCLEOTIDE SEQUENCE [LARGE SCALE GENOMIC DNA]</scope>
    <source>
        <strain evidence="1">Iper-2018</strain>
    </source>
</reference>
<comment type="caution">
    <text evidence="1">The sequence shown here is derived from an EMBL/GenBank/DDBJ whole genome shotgun (WGS) entry which is preliminary data.</text>
</comment>
<accession>A0AC60QXT4</accession>
<evidence type="ECO:0000313" key="1">
    <source>
        <dbReference type="EMBL" id="KAG0444197.1"/>
    </source>
</evidence>
<name>A0AC60QXT4_IXOPE</name>
<organism evidence="1 2">
    <name type="scientific">Ixodes persulcatus</name>
    <name type="common">Taiga tick</name>
    <dbReference type="NCBI Taxonomy" id="34615"/>
    <lineage>
        <taxon>Eukaryota</taxon>
        <taxon>Metazoa</taxon>
        <taxon>Ecdysozoa</taxon>
        <taxon>Arthropoda</taxon>
        <taxon>Chelicerata</taxon>
        <taxon>Arachnida</taxon>
        <taxon>Acari</taxon>
        <taxon>Parasitiformes</taxon>
        <taxon>Ixodida</taxon>
        <taxon>Ixodoidea</taxon>
        <taxon>Ixodidae</taxon>
        <taxon>Ixodinae</taxon>
        <taxon>Ixodes</taxon>
    </lineage>
</organism>
<keyword evidence="2" id="KW-1185">Reference proteome</keyword>
<proteinExistence type="predicted"/>
<dbReference type="Proteomes" id="UP000805193">
    <property type="component" value="Unassembled WGS sequence"/>
</dbReference>